<protein>
    <submittedName>
        <fullName evidence="1">Uncharacterized protein</fullName>
    </submittedName>
</protein>
<organism evidence="1 2">
    <name type="scientific">Castanea mollissima</name>
    <name type="common">Chinese chestnut</name>
    <dbReference type="NCBI Taxonomy" id="60419"/>
    <lineage>
        <taxon>Eukaryota</taxon>
        <taxon>Viridiplantae</taxon>
        <taxon>Streptophyta</taxon>
        <taxon>Embryophyta</taxon>
        <taxon>Tracheophyta</taxon>
        <taxon>Spermatophyta</taxon>
        <taxon>Magnoliopsida</taxon>
        <taxon>eudicotyledons</taxon>
        <taxon>Gunneridae</taxon>
        <taxon>Pentapetalae</taxon>
        <taxon>rosids</taxon>
        <taxon>fabids</taxon>
        <taxon>Fagales</taxon>
        <taxon>Fagaceae</taxon>
        <taxon>Castanea</taxon>
    </lineage>
</organism>
<dbReference type="Proteomes" id="UP000737018">
    <property type="component" value="Unassembled WGS sequence"/>
</dbReference>
<name>A0A8J4VEG1_9ROSI</name>
<sequence>MGNLRHLDLSNAAFCGLIPQQLGNLSGLHYLDLGGPISTFLCEKLNRKNDLKQVKGHHYLLRGSDMHGVHVFQEARTNHCLQTPPQQPDILPPLLRQIISTISPNLRRRNCRSRSGGLPVLRGRGLGLFC</sequence>
<keyword evidence="2" id="KW-1185">Reference proteome</keyword>
<dbReference type="Gene3D" id="3.80.10.10">
    <property type="entry name" value="Ribonuclease Inhibitor"/>
    <property type="match status" value="1"/>
</dbReference>
<comment type="caution">
    <text evidence="1">The sequence shown here is derived from an EMBL/GenBank/DDBJ whole genome shotgun (WGS) entry which is preliminary data.</text>
</comment>
<gene>
    <name evidence="1" type="ORF">CMV_016754</name>
</gene>
<proteinExistence type="predicted"/>
<dbReference type="AlphaFoldDB" id="A0A8J4VEG1"/>
<dbReference type="SUPFAM" id="SSF52058">
    <property type="entry name" value="L domain-like"/>
    <property type="match status" value="1"/>
</dbReference>
<dbReference type="OrthoDB" id="1750607at2759"/>
<reference evidence="1" key="1">
    <citation type="submission" date="2020-03" db="EMBL/GenBank/DDBJ databases">
        <title>Castanea mollissima Vanexum genome sequencing.</title>
        <authorList>
            <person name="Staton M."/>
        </authorList>
    </citation>
    <scope>NUCLEOTIDE SEQUENCE</scope>
    <source>
        <tissue evidence="1">Leaf</tissue>
    </source>
</reference>
<dbReference type="EMBL" id="JRKL02002587">
    <property type="protein sequence ID" value="KAF3958333.1"/>
    <property type="molecule type" value="Genomic_DNA"/>
</dbReference>
<dbReference type="InterPro" id="IPR032675">
    <property type="entry name" value="LRR_dom_sf"/>
</dbReference>
<evidence type="ECO:0000313" key="2">
    <source>
        <dbReference type="Proteomes" id="UP000737018"/>
    </source>
</evidence>
<evidence type="ECO:0000313" key="1">
    <source>
        <dbReference type="EMBL" id="KAF3958333.1"/>
    </source>
</evidence>
<accession>A0A8J4VEG1</accession>